<evidence type="ECO:0000259" key="7">
    <source>
        <dbReference type="PROSITE" id="PS50113"/>
    </source>
</evidence>
<dbReference type="Pfam" id="PF08448">
    <property type="entry name" value="PAS_4"/>
    <property type="match status" value="1"/>
</dbReference>
<dbReference type="SMART" id="SM00091">
    <property type="entry name" value="PAS"/>
    <property type="match status" value="3"/>
</dbReference>
<dbReference type="NCBIfam" id="TIGR00229">
    <property type="entry name" value="sensory_box"/>
    <property type="match status" value="1"/>
</dbReference>
<dbReference type="EMBL" id="VCYH01000001">
    <property type="protein sequence ID" value="MDN7023681.1"/>
    <property type="molecule type" value="Genomic_DNA"/>
</dbReference>
<evidence type="ECO:0000313" key="8">
    <source>
        <dbReference type="EMBL" id="MDN7023681.1"/>
    </source>
</evidence>
<feature type="domain" description="PAC" evidence="7">
    <location>
        <begin position="442"/>
        <end position="496"/>
    </location>
</feature>
<proteinExistence type="predicted"/>
<dbReference type="InterPro" id="IPR035965">
    <property type="entry name" value="PAS-like_dom_sf"/>
</dbReference>
<keyword evidence="4" id="KW-0808">Transferase</keyword>
<dbReference type="PANTHER" id="PTHR43304:SF1">
    <property type="entry name" value="PAC DOMAIN-CONTAINING PROTEIN"/>
    <property type="match status" value="1"/>
</dbReference>
<dbReference type="InterPro" id="IPR000014">
    <property type="entry name" value="PAS"/>
</dbReference>
<comment type="caution">
    <text evidence="8">The sequence shown here is derived from an EMBL/GenBank/DDBJ whole genome shotgun (WGS) entry which is preliminary data.</text>
</comment>
<organism evidence="8 9">
    <name type="scientific">Methanoculleus frigidifontis</name>
    <dbReference type="NCBI Taxonomy" id="2584085"/>
    <lineage>
        <taxon>Archaea</taxon>
        <taxon>Methanobacteriati</taxon>
        <taxon>Methanobacteriota</taxon>
        <taxon>Stenosarchaea group</taxon>
        <taxon>Methanomicrobia</taxon>
        <taxon>Methanomicrobiales</taxon>
        <taxon>Methanomicrobiaceae</taxon>
        <taxon>Methanoculleus</taxon>
    </lineage>
</organism>
<evidence type="ECO:0000256" key="2">
    <source>
        <dbReference type="ARBA" id="ARBA00012438"/>
    </source>
</evidence>
<dbReference type="Gene3D" id="3.30.450.20">
    <property type="entry name" value="PAS domain"/>
    <property type="match status" value="3"/>
</dbReference>
<protein>
    <recommendedName>
        <fullName evidence="2">histidine kinase</fullName>
        <ecNumber evidence="2">2.7.13.3</ecNumber>
    </recommendedName>
</protein>
<reference evidence="8" key="1">
    <citation type="submission" date="2019-05" db="EMBL/GenBank/DDBJ databases">
        <title>Methanoculleus sp. FWC-SCC1, a methanogenic archaeon isolated from deep marine cold seep.</title>
        <authorList>
            <person name="Chen Y.-W."/>
            <person name="Chen S.-C."/>
            <person name="Teng N.-H."/>
            <person name="Lai M.-C."/>
        </authorList>
    </citation>
    <scope>NUCLEOTIDE SEQUENCE</scope>
    <source>
        <strain evidence="8">FWC-SCC1</strain>
    </source>
</reference>
<sequence>MNVNFEGAGRAMPSPMHAPGAPVLGQTAAAFWILDELEDGILIVARDGRIAWANAACEAFFGIAPGSARDLDLAAFMHRFVLPLVPDKGFGARIVPALAGGSEVPCCRFRVCRNGFPDEWLSVSSRKMEDERFRGSRMLRFQAVTEPEPAVGPVMHLAEDGEILSANGAAAPLLAHWNVLVGDRLPESWIPMLRAVLGSGAAERIDLATEACVYALTFAPVSGGRIIAVSGTGISPAGEGSRPPGDEYRYRELFNSMKSGAAVYEAREGGQTFVFKDFNLAAERMDGIPRAEVLGKTLTEVYPGAESFGITDALRRVWETGEAEVLPVQLYRDDRLVRWRDNYIYRLPSGELVAVFDDMTAQHRAENTLKERERMFREIAQRSFDIIFTLDAAGTITYVSPAVRRVLGYEPSAAIGMAGRDYITPQHHDRYAAAAERLRAGRDVEGLIFELTRRDGSTAYVEVNASPITSDGSVTGIQGVGRDITDRVRMEQEKKQAYDRISRNIEQFAVVGDHVRQPLQVLLGVADLVEDAWGGMIVEQVERINSIINELDQGWIESRKVREFLKRYD</sequence>
<dbReference type="InterPro" id="IPR000700">
    <property type="entry name" value="PAS-assoc_C"/>
</dbReference>
<dbReference type="SUPFAM" id="SSF55785">
    <property type="entry name" value="PYP-like sensor domain (PAS domain)"/>
    <property type="match status" value="3"/>
</dbReference>
<dbReference type="Proteomes" id="UP001168338">
    <property type="component" value="Unassembled WGS sequence"/>
</dbReference>
<dbReference type="PROSITE" id="PS50112">
    <property type="entry name" value="PAS"/>
    <property type="match status" value="1"/>
</dbReference>
<evidence type="ECO:0000256" key="5">
    <source>
        <dbReference type="ARBA" id="ARBA00022777"/>
    </source>
</evidence>
<dbReference type="InterPro" id="IPR013656">
    <property type="entry name" value="PAS_4"/>
</dbReference>
<evidence type="ECO:0000256" key="4">
    <source>
        <dbReference type="ARBA" id="ARBA00022679"/>
    </source>
</evidence>
<dbReference type="InterPro" id="IPR013767">
    <property type="entry name" value="PAS_fold"/>
</dbReference>
<keyword evidence="9" id="KW-1185">Reference proteome</keyword>
<gene>
    <name evidence="8" type="ORF">FGU65_02000</name>
</gene>
<evidence type="ECO:0000256" key="3">
    <source>
        <dbReference type="ARBA" id="ARBA00022553"/>
    </source>
</evidence>
<name>A0ABT8M6W7_9EURY</name>
<dbReference type="Pfam" id="PF00989">
    <property type="entry name" value="PAS"/>
    <property type="match status" value="1"/>
</dbReference>
<dbReference type="SMART" id="SM00086">
    <property type="entry name" value="PAC"/>
    <property type="match status" value="1"/>
</dbReference>
<feature type="domain" description="PAS" evidence="6">
    <location>
        <begin position="372"/>
        <end position="442"/>
    </location>
</feature>
<dbReference type="PROSITE" id="PS50113">
    <property type="entry name" value="PAC"/>
    <property type="match status" value="1"/>
</dbReference>
<comment type="catalytic activity">
    <reaction evidence="1">
        <text>ATP + protein L-histidine = ADP + protein N-phospho-L-histidine.</text>
        <dbReference type="EC" id="2.7.13.3"/>
    </reaction>
</comment>
<accession>A0ABT8M6W7</accession>
<keyword evidence="5" id="KW-0418">Kinase</keyword>
<dbReference type="InterPro" id="IPR052162">
    <property type="entry name" value="Sensor_kinase/Photoreceptor"/>
</dbReference>
<evidence type="ECO:0000259" key="6">
    <source>
        <dbReference type="PROSITE" id="PS50112"/>
    </source>
</evidence>
<dbReference type="CDD" id="cd00130">
    <property type="entry name" value="PAS"/>
    <property type="match status" value="3"/>
</dbReference>
<dbReference type="Pfam" id="PF13188">
    <property type="entry name" value="PAS_8"/>
    <property type="match status" value="1"/>
</dbReference>
<dbReference type="InterPro" id="IPR001610">
    <property type="entry name" value="PAC"/>
</dbReference>
<keyword evidence="3" id="KW-0597">Phosphoprotein</keyword>
<dbReference type="PANTHER" id="PTHR43304">
    <property type="entry name" value="PHYTOCHROME-LIKE PROTEIN CPH1"/>
    <property type="match status" value="1"/>
</dbReference>
<evidence type="ECO:0000256" key="1">
    <source>
        <dbReference type="ARBA" id="ARBA00000085"/>
    </source>
</evidence>
<dbReference type="EC" id="2.7.13.3" evidence="2"/>
<evidence type="ECO:0000313" key="9">
    <source>
        <dbReference type="Proteomes" id="UP001168338"/>
    </source>
</evidence>